<keyword evidence="4" id="KW-0997">Cell inner membrane</keyword>
<feature type="transmembrane region" description="Helical" evidence="8">
    <location>
        <begin position="161"/>
        <end position="179"/>
    </location>
</feature>
<gene>
    <name evidence="10" type="primary">lacY</name>
    <name evidence="10" type="ORF">GCM10011328_01530</name>
</gene>
<keyword evidence="7 8" id="KW-0472">Membrane</keyword>
<feature type="transmembrane region" description="Helical" evidence="8">
    <location>
        <begin position="25"/>
        <end position="50"/>
    </location>
</feature>
<comment type="subcellular location">
    <subcellularLocation>
        <location evidence="1">Cell inner membrane</location>
        <topology evidence="1">Multi-pass membrane protein</topology>
    </subcellularLocation>
</comment>
<name>A0ABQ1FUG4_9GAMM</name>
<keyword evidence="2" id="KW-0813">Transport</keyword>
<feature type="transmembrane region" description="Helical" evidence="8">
    <location>
        <begin position="360"/>
        <end position="384"/>
    </location>
</feature>
<feature type="transmembrane region" description="Helical" evidence="8">
    <location>
        <begin position="390"/>
        <end position="411"/>
    </location>
</feature>
<dbReference type="Pfam" id="PF01306">
    <property type="entry name" value="LacY_symp"/>
    <property type="match status" value="1"/>
</dbReference>
<keyword evidence="5 8" id="KW-0812">Transmembrane</keyword>
<evidence type="ECO:0000256" key="6">
    <source>
        <dbReference type="ARBA" id="ARBA00022989"/>
    </source>
</evidence>
<feature type="transmembrane region" description="Helical" evidence="8">
    <location>
        <begin position="331"/>
        <end position="348"/>
    </location>
</feature>
<evidence type="ECO:0000256" key="3">
    <source>
        <dbReference type="ARBA" id="ARBA00022475"/>
    </source>
</evidence>
<dbReference type="PANTHER" id="PTHR23522:SF10">
    <property type="entry name" value="3-PHENYLPROPIONIC ACID TRANSPORTER-RELATED"/>
    <property type="match status" value="1"/>
</dbReference>
<feature type="transmembrane region" description="Helical" evidence="8">
    <location>
        <begin position="225"/>
        <end position="250"/>
    </location>
</feature>
<dbReference type="NCBIfam" id="TIGR00882">
    <property type="entry name" value="2A0105"/>
    <property type="match status" value="1"/>
</dbReference>
<dbReference type="PANTHER" id="PTHR23522">
    <property type="entry name" value="BLL5896 PROTEIN"/>
    <property type="match status" value="1"/>
</dbReference>
<keyword evidence="6 8" id="KW-1133">Transmembrane helix</keyword>
<feature type="transmembrane region" description="Helical" evidence="8">
    <location>
        <begin position="62"/>
        <end position="81"/>
    </location>
</feature>
<proteinExistence type="predicted"/>
<organism evidence="10 11">
    <name type="scientific">Hafnia psychrotolerans</name>
    <dbReference type="NCBI Taxonomy" id="1477018"/>
    <lineage>
        <taxon>Bacteria</taxon>
        <taxon>Pseudomonadati</taxon>
        <taxon>Pseudomonadota</taxon>
        <taxon>Gammaproteobacteria</taxon>
        <taxon>Enterobacterales</taxon>
        <taxon>Hafniaceae</taxon>
        <taxon>Hafnia</taxon>
    </lineage>
</organism>
<evidence type="ECO:0000313" key="10">
    <source>
        <dbReference type="EMBL" id="GGA30676.1"/>
    </source>
</evidence>
<evidence type="ECO:0000256" key="8">
    <source>
        <dbReference type="SAM" id="Phobius"/>
    </source>
</evidence>
<evidence type="ECO:0000256" key="4">
    <source>
        <dbReference type="ARBA" id="ARBA00022519"/>
    </source>
</evidence>
<evidence type="ECO:0000256" key="1">
    <source>
        <dbReference type="ARBA" id="ARBA00004429"/>
    </source>
</evidence>
<evidence type="ECO:0000256" key="5">
    <source>
        <dbReference type="ARBA" id="ARBA00022692"/>
    </source>
</evidence>
<keyword evidence="3" id="KW-1003">Cell membrane</keyword>
<dbReference type="NCBIfam" id="NF007077">
    <property type="entry name" value="PRK09528.1"/>
    <property type="match status" value="1"/>
</dbReference>
<dbReference type="EMBL" id="BMFZ01000001">
    <property type="protein sequence ID" value="GGA30676.1"/>
    <property type="molecule type" value="Genomic_DNA"/>
</dbReference>
<dbReference type="InterPro" id="IPR036259">
    <property type="entry name" value="MFS_trans_sf"/>
</dbReference>
<feature type="transmembrane region" description="Helical" evidence="8">
    <location>
        <begin position="118"/>
        <end position="140"/>
    </location>
</feature>
<feature type="transmembrane region" description="Helical" evidence="8">
    <location>
        <begin position="93"/>
        <end position="112"/>
    </location>
</feature>
<dbReference type="InterPro" id="IPR020846">
    <property type="entry name" value="MFS_dom"/>
</dbReference>
<dbReference type="Gene3D" id="1.20.1250.20">
    <property type="entry name" value="MFS general substrate transporter like domains"/>
    <property type="match status" value="2"/>
</dbReference>
<dbReference type="SUPFAM" id="SSF103473">
    <property type="entry name" value="MFS general substrate transporter"/>
    <property type="match status" value="1"/>
</dbReference>
<feature type="transmembrane region" description="Helical" evidence="8">
    <location>
        <begin position="270"/>
        <end position="294"/>
    </location>
</feature>
<feature type="domain" description="Major facilitator superfamily (MFS) profile" evidence="9">
    <location>
        <begin position="25"/>
        <end position="415"/>
    </location>
</feature>
<comment type="caution">
    <text evidence="10">The sequence shown here is derived from an EMBL/GenBank/DDBJ whole genome shotgun (WGS) entry which is preliminary data.</text>
</comment>
<feature type="transmembrane region" description="Helical" evidence="8">
    <location>
        <begin position="303"/>
        <end position="325"/>
    </location>
</feature>
<dbReference type="Proteomes" id="UP000627464">
    <property type="component" value="Unassembled WGS sequence"/>
</dbReference>
<dbReference type="PROSITE" id="PS50850">
    <property type="entry name" value="MFS"/>
    <property type="match status" value="1"/>
</dbReference>
<accession>A0ABQ1FUG4</accession>
<keyword evidence="11" id="KW-1185">Reference proteome</keyword>
<evidence type="ECO:0000256" key="2">
    <source>
        <dbReference type="ARBA" id="ARBA00022448"/>
    </source>
</evidence>
<protein>
    <submittedName>
        <fullName evidence="10">MFS transporter</fullName>
    </submittedName>
</protein>
<evidence type="ECO:0000256" key="7">
    <source>
        <dbReference type="ARBA" id="ARBA00023136"/>
    </source>
</evidence>
<dbReference type="PRINTS" id="PR00174">
    <property type="entry name" value="LACYSMPORT"/>
</dbReference>
<dbReference type="InterPro" id="IPR000576">
    <property type="entry name" value="LacY/RafB_perm_fam"/>
</dbReference>
<evidence type="ECO:0000313" key="11">
    <source>
        <dbReference type="Proteomes" id="UP000627464"/>
    </source>
</evidence>
<feature type="transmembrane region" description="Helical" evidence="8">
    <location>
        <begin position="185"/>
        <end position="204"/>
    </location>
</feature>
<evidence type="ECO:0000259" key="9">
    <source>
        <dbReference type="PROSITE" id="PS50850"/>
    </source>
</evidence>
<reference evidence="11" key="1">
    <citation type="journal article" date="2019" name="Int. J. Syst. Evol. Microbiol.">
        <title>The Global Catalogue of Microorganisms (GCM) 10K type strain sequencing project: providing services to taxonomists for standard genome sequencing and annotation.</title>
        <authorList>
            <consortium name="The Broad Institute Genomics Platform"/>
            <consortium name="The Broad Institute Genome Sequencing Center for Infectious Disease"/>
            <person name="Wu L."/>
            <person name="Ma J."/>
        </authorList>
    </citation>
    <scope>NUCLEOTIDE SEQUENCE [LARGE SCALE GENOMIC DNA]</scope>
    <source>
        <strain evidence="11">CGMCC 1.12806</strain>
    </source>
</reference>
<sequence length="428" mass="47354">MLTLSSWHIIRYEIALMKKRPSRSYLLLSALLFFFFVTWSSSSSLLSIWLHQEVGLNSADMGIIFSVLSVSALFAQVFYGFIQDRLGLRKNLLWLITALLILSGPAYLLFSYLLSVNILLGSVFGGLFVGLTFNGGIGVLESYTERVSRQSTFEFGRARMWGSLGWAVATFFAGLLFNINPNLNFLVASCSGVVFFCLLARLKIAVPASMEKLEIGAKSVSLEDALRLLTLPRFWALIFFVIGTCIYGVYDQQFPVYFSSQFPTLKEGNAMFGYLNSLQVFLEAAGMFCAPWLVNRIGAKNGLIFAGMVMALRMIASGMVAGPLLISITKLLHAVELPILLVSIFKYNSLNFDKRLSSTIYLVGFACTSSIIGTVLSPLAGFSYEKFGFAQSYLIMGIMVFCTTFISIFLLRSNKSSSEQSFLQQGAV</sequence>